<evidence type="ECO:0000313" key="4">
    <source>
        <dbReference type="Proteomes" id="UP000260351"/>
    </source>
</evidence>
<dbReference type="AlphaFoldDB" id="A0A3E1K4T6"/>
<gene>
    <name evidence="3" type="ORF">DZC52_14570</name>
</gene>
<keyword evidence="1" id="KW-0732">Signal</keyword>
<organism evidence="3 4">
    <name type="scientific">Wenzhouxiangella sediminis</name>
    <dbReference type="NCBI Taxonomy" id="1792836"/>
    <lineage>
        <taxon>Bacteria</taxon>
        <taxon>Pseudomonadati</taxon>
        <taxon>Pseudomonadota</taxon>
        <taxon>Gammaproteobacteria</taxon>
        <taxon>Chromatiales</taxon>
        <taxon>Wenzhouxiangellaceae</taxon>
        <taxon>Wenzhouxiangella</taxon>
    </lineage>
</organism>
<dbReference type="InterPro" id="IPR027843">
    <property type="entry name" value="DUF4440"/>
</dbReference>
<dbReference type="OrthoDB" id="5768302at2"/>
<dbReference type="RefSeq" id="WP_116651883.1">
    <property type="nucleotide sequence ID" value="NZ_QUZK01000052.1"/>
</dbReference>
<name>A0A3E1K4T6_9GAMM</name>
<reference evidence="3 4" key="1">
    <citation type="submission" date="2018-08" db="EMBL/GenBank/DDBJ databases">
        <title>Wenzhouxiangella salilacus sp. nov., a novel bacterium isolated from a saline lake in Xinjiang Province, China.</title>
        <authorList>
            <person name="Han S."/>
        </authorList>
    </citation>
    <scope>NUCLEOTIDE SEQUENCE [LARGE SCALE GENOMIC DNA]</scope>
    <source>
        <strain evidence="3 4">XDB06</strain>
    </source>
</reference>
<accession>A0A3E1K4T6</accession>
<feature type="chain" id="PRO_5017824462" evidence="1">
    <location>
        <begin position="25"/>
        <end position="162"/>
    </location>
</feature>
<feature type="domain" description="DUF4440" evidence="2">
    <location>
        <begin position="31"/>
        <end position="139"/>
    </location>
</feature>
<feature type="signal peptide" evidence="1">
    <location>
        <begin position="1"/>
        <end position="24"/>
    </location>
</feature>
<dbReference type="Proteomes" id="UP000260351">
    <property type="component" value="Unassembled WGS sequence"/>
</dbReference>
<evidence type="ECO:0000256" key="1">
    <source>
        <dbReference type="SAM" id="SignalP"/>
    </source>
</evidence>
<dbReference type="InterPro" id="IPR032710">
    <property type="entry name" value="NTF2-like_dom_sf"/>
</dbReference>
<sequence>MKRSIKPVLALAGLLLSLSLPALANDQADLARLLQDFLAGASENDAAVHDRFWAEDLIYTSSDGRRFGKAAIMEGLTEDGQAGDADAATPPEYSARDVTIRVFGDTAVVTFRLVAEVSGETVGEYFNTGVFRRRDPGWRAVTWQATRAAEAAGEAPGSGDQR</sequence>
<keyword evidence="4" id="KW-1185">Reference proteome</keyword>
<protein>
    <submittedName>
        <fullName evidence="3">Nuclear transport factor 2 family protein</fullName>
    </submittedName>
</protein>
<dbReference type="EMBL" id="QUZK01000052">
    <property type="protein sequence ID" value="RFF29077.1"/>
    <property type="molecule type" value="Genomic_DNA"/>
</dbReference>
<dbReference type="SUPFAM" id="SSF54427">
    <property type="entry name" value="NTF2-like"/>
    <property type="match status" value="1"/>
</dbReference>
<dbReference type="Pfam" id="PF14534">
    <property type="entry name" value="DUF4440"/>
    <property type="match status" value="1"/>
</dbReference>
<comment type="caution">
    <text evidence="3">The sequence shown here is derived from an EMBL/GenBank/DDBJ whole genome shotgun (WGS) entry which is preliminary data.</text>
</comment>
<evidence type="ECO:0000259" key="2">
    <source>
        <dbReference type="Pfam" id="PF14534"/>
    </source>
</evidence>
<evidence type="ECO:0000313" key="3">
    <source>
        <dbReference type="EMBL" id="RFF29077.1"/>
    </source>
</evidence>
<proteinExistence type="predicted"/>
<dbReference type="Gene3D" id="3.10.450.50">
    <property type="match status" value="1"/>
</dbReference>